<feature type="transmembrane region" description="Helical" evidence="5">
    <location>
        <begin position="104"/>
        <end position="121"/>
    </location>
</feature>
<dbReference type="GO" id="GO:0016020">
    <property type="term" value="C:membrane"/>
    <property type="evidence" value="ECO:0007669"/>
    <property type="project" value="UniProtKB-SubCell"/>
</dbReference>
<evidence type="ECO:0000256" key="4">
    <source>
        <dbReference type="ARBA" id="ARBA00023136"/>
    </source>
</evidence>
<keyword evidence="4 5" id="KW-0472">Membrane</keyword>
<evidence type="ECO:0000256" key="3">
    <source>
        <dbReference type="ARBA" id="ARBA00022989"/>
    </source>
</evidence>
<reference evidence="7" key="1">
    <citation type="journal article" date="2020" name="Stud. Mycol.">
        <title>101 Dothideomycetes genomes: a test case for predicting lifestyles and emergence of pathogens.</title>
        <authorList>
            <person name="Haridas S."/>
            <person name="Albert R."/>
            <person name="Binder M."/>
            <person name="Bloem J."/>
            <person name="Labutti K."/>
            <person name="Salamov A."/>
            <person name="Andreopoulos B."/>
            <person name="Baker S."/>
            <person name="Barry K."/>
            <person name="Bills G."/>
            <person name="Bluhm B."/>
            <person name="Cannon C."/>
            <person name="Castanera R."/>
            <person name="Culley D."/>
            <person name="Daum C."/>
            <person name="Ezra D."/>
            <person name="Gonzalez J."/>
            <person name="Henrissat B."/>
            <person name="Kuo A."/>
            <person name="Liang C."/>
            <person name="Lipzen A."/>
            <person name="Lutzoni F."/>
            <person name="Magnuson J."/>
            <person name="Mondo S."/>
            <person name="Nolan M."/>
            <person name="Ohm R."/>
            <person name="Pangilinan J."/>
            <person name="Park H.-J."/>
            <person name="Ramirez L."/>
            <person name="Alfaro M."/>
            <person name="Sun H."/>
            <person name="Tritt A."/>
            <person name="Yoshinaga Y."/>
            <person name="Zwiers L.-H."/>
            <person name="Turgeon B."/>
            <person name="Goodwin S."/>
            <person name="Spatafora J."/>
            <person name="Crous P."/>
            <person name="Grigoriev I."/>
        </authorList>
    </citation>
    <scope>NUCLEOTIDE SEQUENCE</scope>
    <source>
        <strain evidence="7">CBS 121410</strain>
    </source>
</reference>
<dbReference type="EMBL" id="ML978739">
    <property type="protein sequence ID" value="KAF2084666.1"/>
    <property type="molecule type" value="Genomic_DNA"/>
</dbReference>
<keyword evidence="3 5" id="KW-1133">Transmembrane helix</keyword>
<feature type="transmembrane region" description="Helical" evidence="5">
    <location>
        <begin position="133"/>
        <end position="150"/>
    </location>
</feature>
<gene>
    <name evidence="7" type="ORF">K490DRAFT_48714</name>
</gene>
<feature type="non-terminal residue" evidence="7">
    <location>
        <position position="215"/>
    </location>
</feature>
<proteinExistence type="predicted"/>
<organism evidence="7 8">
    <name type="scientific">Saccharata proteae CBS 121410</name>
    <dbReference type="NCBI Taxonomy" id="1314787"/>
    <lineage>
        <taxon>Eukaryota</taxon>
        <taxon>Fungi</taxon>
        <taxon>Dikarya</taxon>
        <taxon>Ascomycota</taxon>
        <taxon>Pezizomycotina</taxon>
        <taxon>Dothideomycetes</taxon>
        <taxon>Dothideomycetes incertae sedis</taxon>
        <taxon>Botryosphaeriales</taxon>
        <taxon>Saccharataceae</taxon>
        <taxon>Saccharata</taxon>
    </lineage>
</organism>
<evidence type="ECO:0000259" key="6">
    <source>
        <dbReference type="Pfam" id="PF13886"/>
    </source>
</evidence>
<evidence type="ECO:0000256" key="1">
    <source>
        <dbReference type="ARBA" id="ARBA00004141"/>
    </source>
</evidence>
<dbReference type="OrthoDB" id="102260at2759"/>
<dbReference type="PANTHER" id="PTHR39469:SF1">
    <property type="entry name" value="DUF4203 DOMAIN-CONTAINING PROTEIN"/>
    <property type="match status" value="1"/>
</dbReference>
<dbReference type="Pfam" id="PF13886">
    <property type="entry name" value="TM7S3_TM198"/>
    <property type="match status" value="1"/>
</dbReference>
<dbReference type="PANTHER" id="PTHR39469">
    <property type="entry name" value="CHROMOSOME 1, WHOLE GENOME SHOTGUN SEQUENCE"/>
    <property type="match status" value="1"/>
</dbReference>
<dbReference type="Proteomes" id="UP000799776">
    <property type="component" value="Unassembled WGS sequence"/>
</dbReference>
<comment type="caution">
    <text evidence="7">The sequence shown here is derived from an EMBL/GenBank/DDBJ whole genome shotgun (WGS) entry which is preliminary data.</text>
</comment>
<keyword evidence="2 5" id="KW-0812">Transmembrane</keyword>
<dbReference type="AlphaFoldDB" id="A0A9P4HS68"/>
<evidence type="ECO:0000256" key="5">
    <source>
        <dbReference type="SAM" id="Phobius"/>
    </source>
</evidence>
<protein>
    <recommendedName>
        <fullName evidence="6">TM7S3/TM198-like domain-containing protein</fullName>
    </recommendedName>
</protein>
<name>A0A9P4HS68_9PEZI</name>
<feature type="transmembrane region" description="Helical" evidence="5">
    <location>
        <begin position="45"/>
        <end position="67"/>
    </location>
</feature>
<feature type="transmembrane region" description="Helical" evidence="5">
    <location>
        <begin position="79"/>
        <end position="98"/>
    </location>
</feature>
<feature type="domain" description="TM7S3/TM198-like" evidence="6">
    <location>
        <begin position="26"/>
        <end position="215"/>
    </location>
</feature>
<dbReference type="InterPro" id="IPR025256">
    <property type="entry name" value="TM7S3/TM198-like_dom"/>
</dbReference>
<evidence type="ECO:0000313" key="8">
    <source>
        <dbReference type="Proteomes" id="UP000799776"/>
    </source>
</evidence>
<evidence type="ECO:0000313" key="7">
    <source>
        <dbReference type="EMBL" id="KAF2084666.1"/>
    </source>
</evidence>
<feature type="transmembrane region" description="Helical" evidence="5">
    <location>
        <begin position="156"/>
        <end position="177"/>
    </location>
</feature>
<sequence>MSTAVVYSGKGLPLQPKITPAIGIAGIVLIATGVIYTLIGIKKRWISISLSTAYLVALAVTVLIVYVMNPPVTDAIQGAFFVASCVTGVIFGAVALIFPDVTDGLGCLLGGFCVSMWFLVLKDGGLIISTTGKAIFIALMSLAGFSLSFSHYTRSYGLIACTSFAGATIIILGIDCYSRAGLKEFWLYLWALNNNTFPLNTNTYPITRGIRVEIA</sequence>
<feature type="transmembrane region" description="Helical" evidence="5">
    <location>
        <begin position="21"/>
        <end position="39"/>
    </location>
</feature>
<comment type="subcellular location">
    <subcellularLocation>
        <location evidence="1">Membrane</location>
        <topology evidence="1">Multi-pass membrane protein</topology>
    </subcellularLocation>
</comment>
<evidence type="ECO:0000256" key="2">
    <source>
        <dbReference type="ARBA" id="ARBA00022692"/>
    </source>
</evidence>
<accession>A0A9P4HS68</accession>
<keyword evidence="8" id="KW-1185">Reference proteome</keyword>